<sequence length="133" mass="13849">RRHPPPVILRAKLPVFIFNFPFFSHLSTSTSNPSDLSFSLSTGFSSGPVLKLTYAAAAAAGAASTSPVSLTLKSGTGLFGSPSDSPLVISACFSFNPTNPNHLNPTFSLLFKPQLGSFSLRKSTSSHAGPPPA</sequence>
<gene>
    <name evidence="1" type="ORF">M569_03955</name>
</gene>
<evidence type="ECO:0000313" key="1">
    <source>
        <dbReference type="EMBL" id="EPS70808.1"/>
    </source>
</evidence>
<organism evidence="1 2">
    <name type="scientific">Genlisea aurea</name>
    <dbReference type="NCBI Taxonomy" id="192259"/>
    <lineage>
        <taxon>Eukaryota</taxon>
        <taxon>Viridiplantae</taxon>
        <taxon>Streptophyta</taxon>
        <taxon>Embryophyta</taxon>
        <taxon>Tracheophyta</taxon>
        <taxon>Spermatophyta</taxon>
        <taxon>Magnoliopsida</taxon>
        <taxon>eudicotyledons</taxon>
        <taxon>Gunneridae</taxon>
        <taxon>Pentapetalae</taxon>
        <taxon>asterids</taxon>
        <taxon>lamiids</taxon>
        <taxon>Lamiales</taxon>
        <taxon>Lentibulariaceae</taxon>
        <taxon>Genlisea</taxon>
    </lineage>
</organism>
<reference evidence="1 2" key="1">
    <citation type="journal article" date="2013" name="BMC Genomics">
        <title>The miniature genome of a carnivorous plant Genlisea aurea contains a low number of genes and short non-coding sequences.</title>
        <authorList>
            <person name="Leushkin E.V."/>
            <person name="Sutormin R.A."/>
            <person name="Nabieva E.R."/>
            <person name="Penin A.A."/>
            <person name="Kondrashov A.S."/>
            <person name="Logacheva M.D."/>
        </authorList>
    </citation>
    <scope>NUCLEOTIDE SEQUENCE [LARGE SCALE GENOMIC DNA]</scope>
</reference>
<protein>
    <submittedName>
        <fullName evidence="1">Uncharacterized protein</fullName>
    </submittedName>
</protein>
<proteinExistence type="predicted"/>
<keyword evidence="2" id="KW-1185">Reference proteome</keyword>
<dbReference type="PANTHER" id="PTHR34285:SF6">
    <property type="entry name" value="TRANSMEMBRANE PROTEIN"/>
    <property type="match status" value="1"/>
</dbReference>
<feature type="non-terminal residue" evidence="1">
    <location>
        <position position="1"/>
    </location>
</feature>
<name>S8E4U5_9LAMI</name>
<feature type="non-terminal residue" evidence="1">
    <location>
        <position position="133"/>
    </location>
</feature>
<dbReference type="Proteomes" id="UP000015453">
    <property type="component" value="Unassembled WGS sequence"/>
</dbReference>
<dbReference type="PANTHER" id="PTHR34285">
    <property type="entry name" value="OS08G0510800 PROTEIN"/>
    <property type="match status" value="1"/>
</dbReference>
<dbReference type="EMBL" id="AUSU01001531">
    <property type="protein sequence ID" value="EPS70808.1"/>
    <property type="molecule type" value="Genomic_DNA"/>
</dbReference>
<comment type="caution">
    <text evidence="1">The sequence shown here is derived from an EMBL/GenBank/DDBJ whole genome shotgun (WGS) entry which is preliminary data.</text>
</comment>
<dbReference type="OrthoDB" id="693868at2759"/>
<accession>S8E4U5</accession>
<dbReference type="AlphaFoldDB" id="S8E4U5"/>
<evidence type="ECO:0000313" key="2">
    <source>
        <dbReference type="Proteomes" id="UP000015453"/>
    </source>
</evidence>